<dbReference type="SMART" id="SM00530">
    <property type="entry name" value="HTH_XRE"/>
    <property type="match status" value="1"/>
</dbReference>
<evidence type="ECO:0000256" key="1">
    <source>
        <dbReference type="ARBA" id="ARBA00023125"/>
    </source>
</evidence>
<evidence type="ECO:0000259" key="2">
    <source>
        <dbReference type="PROSITE" id="PS50943"/>
    </source>
</evidence>
<evidence type="ECO:0000313" key="4">
    <source>
        <dbReference type="Proteomes" id="UP001223072"/>
    </source>
</evidence>
<accession>A0ABU0RPA0</accession>
<organism evidence="3 4">
    <name type="scientific">Streptomyces turgidiscabies</name>
    <dbReference type="NCBI Taxonomy" id="85558"/>
    <lineage>
        <taxon>Bacteria</taxon>
        <taxon>Bacillati</taxon>
        <taxon>Actinomycetota</taxon>
        <taxon>Actinomycetes</taxon>
        <taxon>Kitasatosporales</taxon>
        <taxon>Streptomycetaceae</taxon>
        <taxon>Streptomyces</taxon>
    </lineage>
</organism>
<comment type="caution">
    <text evidence="3">The sequence shown here is derived from an EMBL/GenBank/DDBJ whole genome shotgun (WGS) entry which is preliminary data.</text>
</comment>
<dbReference type="SUPFAM" id="SSF47413">
    <property type="entry name" value="lambda repressor-like DNA-binding domains"/>
    <property type="match status" value="1"/>
</dbReference>
<dbReference type="InterPro" id="IPR050807">
    <property type="entry name" value="TransReg_Diox_bact_type"/>
</dbReference>
<dbReference type="InterPro" id="IPR010982">
    <property type="entry name" value="Lambda_DNA-bd_dom_sf"/>
</dbReference>
<reference evidence="3 4" key="1">
    <citation type="submission" date="2023-07" db="EMBL/GenBank/DDBJ databases">
        <title>Comparative genomics of wheat-associated soil bacteria to identify genetic determinants of phenazine resistance.</title>
        <authorList>
            <person name="Mouncey N."/>
        </authorList>
    </citation>
    <scope>NUCLEOTIDE SEQUENCE [LARGE SCALE GENOMIC DNA]</scope>
    <source>
        <strain evidence="3 4">W2I16</strain>
    </source>
</reference>
<dbReference type="CDD" id="cd00093">
    <property type="entry name" value="HTH_XRE"/>
    <property type="match status" value="1"/>
</dbReference>
<dbReference type="EMBL" id="JAUSZS010000004">
    <property type="protein sequence ID" value="MDQ0933821.1"/>
    <property type="molecule type" value="Genomic_DNA"/>
</dbReference>
<keyword evidence="4" id="KW-1185">Reference proteome</keyword>
<sequence length="81" mass="9331">MYRVHLPSDDDDWLHHQLRAIGGRIRTERVRQNLTQERLYLAAGISRWSLQEIEAGRSNPTAKTLLRIARVLGVSLADLVR</sequence>
<dbReference type="Proteomes" id="UP001223072">
    <property type="component" value="Unassembled WGS sequence"/>
</dbReference>
<name>A0ABU0RPA0_9ACTN</name>
<feature type="domain" description="HTH cro/C1-type" evidence="2">
    <location>
        <begin position="25"/>
        <end position="79"/>
    </location>
</feature>
<keyword evidence="1" id="KW-0238">DNA-binding</keyword>
<dbReference type="InterPro" id="IPR001387">
    <property type="entry name" value="Cro/C1-type_HTH"/>
</dbReference>
<gene>
    <name evidence="3" type="ORF">QFZ49_003761</name>
</gene>
<dbReference type="PANTHER" id="PTHR46797">
    <property type="entry name" value="HTH-TYPE TRANSCRIPTIONAL REGULATOR"/>
    <property type="match status" value="1"/>
</dbReference>
<protein>
    <submittedName>
        <fullName evidence="3">Transcriptional regulator with XRE-family HTH domain</fullName>
    </submittedName>
</protein>
<dbReference type="Gene3D" id="1.10.260.40">
    <property type="entry name" value="lambda repressor-like DNA-binding domains"/>
    <property type="match status" value="1"/>
</dbReference>
<dbReference type="PANTHER" id="PTHR46797:SF1">
    <property type="entry name" value="METHYLPHOSPHONATE SYNTHASE"/>
    <property type="match status" value="1"/>
</dbReference>
<proteinExistence type="predicted"/>
<dbReference type="PROSITE" id="PS50943">
    <property type="entry name" value="HTH_CROC1"/>
    <property type="match status" value="1"/>
</dbReference>
<dbReference type="Pfam" id="PF01381">
    <property type="entry name" value="HTH_3"/>
    <property type="match status" value="1"/>
</dbReference>
<evidence type="ECO:0000313" key="3">
    <source>
        <dbReference type="EMBL" id="MDQ0933821.1"/>
    </source>
</evidence>